<comment type="caution">
    <text evidence="1">The sequence shown here is derived from an EMBL/GenBank/DDBJ whole genome shotgun (WGS) entry which is preliminary data.</text>
</comment>
<name>A0AAV4RZI8_9ARAC</name>
<proteinExistence type="predicted"/>
<organism evidence="1 2">
    <name type="scientific">Caerostris darwini</name>
    <dbReference type="NCBI Taxonomy" id="1538125"/>
    <lineage>
        <taxon>Eukaryota</taxon>
        <taxon>Metazoa</taxon>
        <taxon>Ecdysozoa</taxon>
        <taxon>Arthropoda</taxon>
        <taxon>Chelicerata</taxon>
        <taxon>Arachnida</taxon>
        <taxon>Araneae</taxon>
        <taxon>Araneomorphae</taxon>
        <taxon>Entelegynae</taxon>
        <taxon>Araneoidea</taxon>
        <taxon>Araneidae</taxon>
        <taxon>Caerostris</taxon>
    </lineage>
</organism>
<reference evidence="1 2" key="1">
    <citation type="submission" date="2021-06" db="EMBL/GenBank/DDBJ databases">
        <title>Caerostris darwini draft genome.</title>
        <authorList>
            <person name="Kono N."/>
            <person name="Arakawa K."/>
        </authorList>
    </citation>
    <scope>NUCLEOTIDE SEQUENCE [LARGE SCALE GENOMIC DNA]</scope>
</reference>
<evidence type="ECO:0000313" key="2">
    <source>
        <dbReference type="Proteomes" id="UP001054837"/>
    </source>
</evidence>
<gene>
    <name evidence="1" type="ORF">CDAR_114061</name>
</gene>
<dbReference type="Proteomes" id="UP001054837">
    <property type="component" value="Unassembled WGS sequence"/>
</dbReference>
<evidence type="ECO:0000313" key="1">
    <source>
        <dbReference type="EMBL" id="GIY26094.1"/>
    </source>
</evidence>
<dbReference type="EMBL" id="BPLQ01006896">
    <property type="protein sequence ID" value="GIY26094.1"/>
    <property type="molecule type" value="Genomic_DNA"/>
</dbReference>
<dbReference type="AlphaFoldDB" id="A0AAV4RZI8"/>
<accession>A0AAV4RZI8</accession>
<keyword evidence="2" id="KW-1185">Reference proteome</keyword>
<protein>
    <submittedName>
        <fullName evidence="1">Uncharacterized protein</fullName>
    </submittedName>
</protein>
<sequence>MVGKDRLPTGRFRDRRHFLCTRSITVKILFGTFSVGIVSSNKVSGVWSFPRSTKKVCLPEYFLSWLTNLLLPSRKK</sequence>